<dbReference type="SUPFAM" id="SSF53448">
    <property type="entry name" value="Nucleotide-diphospho-sugar transferases"/>
    <property type="match status" value="1"/>
</dbReference>
<keyword evidence="2" id="KW-0328">Glycosyltransferase</keyword>
<dbReference type="PANTHER" id="PTHR22916">
    <property type="entry name" value="GLYCOSYLTRANSFERASE"/>
    <property type="match status" value="1"/>
</dbReference>
<reference evidence="2 3" key="1">
    <citation type="submission" date="2023-10" db="EMBL/GenBank/DDBJ databases">
        <authorList>
            <person name="Venkata Ramana C."/>
            <person name="Sasikala C."/>
            <person name="Dhurka M."/>
        </authorList>
    </citation>
    <scope>NUCLEOTIDE SEQUENCE [LARGE SCALE GENOMIC DNA]</scope>
    <source>
        <strain evidence="2 3">KCTC 32151</strain>
    </source>
</reference>
<dbReference type="RefSeq" id="WP_317561955.1">
    <property type="nucleotide sequence ID" value="NZ_JAWLIP010000007.1"/>
</dbReference>
<dbReference type="Pfam" id="PF00535">
    <property type="entry name" value="Glycos_transf_2"/>
    <property type="match status" value="1"/>
</dbReference>
<dbReference type="EC" id="2.4.-.-" evidence="2"/>
<feature type="domain" description="Glycosyltransferase 2-like" evidence="1">
    <location>
        <begin position="7"/>
        <end position="114"/>
    </location>
</feature>
<gene>
    <name evidence="2" type="ORF">R2G56_16095</name>
</gene>
<dbReference type="PANTHER" id="PTHR22916:SF3">
    <property type="entry name" value="UDP-GLCNAC:BETAGAL BETA-1,3-N-ACETYLGLUCOSAMINYLTRANSFERASE-LIKE PROTEIN 1"/>
    <property type="match status" value="1"/>
</dbReference>
<keyword evidence="2" id="KW-0808">Transferase</keyword>
<keyword evidence="3" id="KW-1185">Reference proteome</keyword>
<evidence type="ECO:0000313" key="3">
    <source>
        <dbReference type="Proteomes" id="UP001185659"/>
    </source>
</evidence>
<protein>
    <submittedName>
        <fullName evidence="2">Glycosyltransferase</fullName>
        <ecNumber evidence="2">2.4.-.-</ecNumber>
    </submittedName>
</protein>
<accession>A0ABU4ANK1</accession>
<dbReference type="InterPro" id="IPR029044">
    <property type="entry name" value="Nucleotide-diphossugar_trans"/>
</dbReference>
<organism evidence="2 3">
    <name type="scientific">Nitratireductor aquimarinus</name>
    <dbReference type="NCBI Taxonomy" id="889300"/>
    <lineage>
        <taxon>Bacteria</taxon>
        <taxon>Pseudomonadati</taxon>
        <taxon>Pseudomonadota</taxon>
        <taxon>Alphaproteobacteria</taxon>
        <taxon>Hyphomicrobiales</taxon>
        <taxon>Phyllobacteriaceae</taxon>
        <taxon>Nitratireductor</taxon>
    </lineage>
</organism>
<evidence type="ECO:0000259" key="1">
    <source>
        <dbReference type="Pfam" id="PF00535"/>
    </source>
</evidence>
<evidence type="ECO:0000313" key="2">
    <source>
        <dbReference type="EMBL" id="MDV6227818.1"/>
    </source>
</evidence>
<dbReference type="Proteomes" id="UP001185659">
    <property type="component" value="Unassembled WGS sequence"/>
</dbReference>
<comment type="caution">
    <text evidence="2">The sequence shown here is derived from an EMBL/GenBank/DDBJ whole genome shotgun (WGS) entry which is preliminary data.</text>
</comment>
<dbReference type="GO" id="GO:0016757">
    <property type="term" value="F:glycosyltransferase activity"/>
    <property type="evidence" value="ECO:0007669"/>
    <property type="project" value="UniProtKB-KW"/>
</dbReference>
<dbReference type="EMBL" id="JAWLIP010000007">
    <property type="protein sequence ID" value="MDV6227818.1"/>
    <property type="molecule type" value="Genomic_DNA"/>
</dbReference>
<name>A0ABU4ANK1_9HYPH</name>
<dbReference type="InterPro" id="IPR001173">
    <property type="entry name" value="Glyco_trans_2-like"/>
</dbReference>
<proteinExistence type="predicted"/>
<sequence>MAVDEISVLLATYNGARFLNEQLQTIEAQRVGRINIWAGDDGSSDETLEILASWQERWKRGEFHLIVGPGKGYVENFRHLVIAAASERGYLAFSDQDDIWDRDKLSVAIAVLKAVPLSEPALYGGRTRIVGSDGQMIGMSPLFKRRPTFSNALVQSIAGGNTMVLNRTAANLLAETCELTSFVSHDWWCYQIVSGAGGHVIYDPSPRIGYRQHEGNAIGENQGWQARVKRIAALADGHFAVWNDCNIRALERCRDKLSDESKCLLDAFQDARIGGPSRAVCNLWRYGIRRQTFASDLALYAAAALGKL</sequence>
<dbReference type="Gene3D" id="3.90.550.10">
    <property type="entry name" value="Spore Coat Polysaccharide Biosynthesis Protein SpsA, Chain A"/>
    <property type="match status" value="1"/>
</dbReference>